<dbReference type="Proteomes" id="UP001596157">
    <property type="component" value="Unassembled WGS sequence"/>
</dbReference>
<dbReference type="RefSeq" id="WP_378245084.1">
    <property type="nucleotide sequence ID" value="NZ_JBHSKF010000003.1"/>
</dbReference>
<evidence type="ECO:0000256" key="3">
    <source>
        <dbReference type="SAM" id="SignalP"/>
    </source>
</evidence>
<feature type="signal peptide" evidence="3">
    <location>
        <begin position="1"/>
        <end position="24"/>
    </location>
</feature>
<feature type="compositionally biased region" description="Polar residues" evidence="1">
    <location>
        <begin position="125"/>
        <end position="147"/>
    </location>
</feature>
<evidence type="ECO:0000256" key="2">
    <source>
        <dbReference type="SAM" id="Phobius"/>
    </source>
</evidence>
<keyword evidence="3" id="KW-0732">Signal</keyword>
<evidence type="ECO:0000256" key="1">
    <source>
        <dbReference type="SAM" id="MobiDB-lite"/>
    </source>
</evidence>
<keyword evidence="2" id="KW-0472">Membrane</keyword>
<evidence type="ECO:0000313" key="5">
    <source>
        <dbReference type="Proteomes" id="UP001596157"/>
    </source>
</evidence>
<comment type="caution">
    <text evidence="4">The sequence shown here is derived from an EMBL/GenBank/DDBJ whole genome shotgun (WGS) entry which is preliminary data.</text>
</comment>
<proteinExistence type="predicted"/>
<feature type="region of interest" description="Disordered" evidence="1">
    <location>
        <begin position="121"/>
        <end position="155"/>
    </location>
</feature>
<feature type="compositionally biased region" description="Pro residues" evidence="1">
    <location>
        <begin position="29"/>
        <end position="48"/>
    </location>
</feature>
<sequence length="549" mass="55238">MDRRLLALPASVAFLALSAGPAVAQVPTTPVPPPANPSAPPPSAPIGPQPLGKAVGDAGTGLAVIRIAPNSTPTGSIIPGAEDKLPKQAAVELGFGLASAQANSEAYLAYEKAVAQSAPGGLAVQGNSPQAPGSLAQTAPPNNTQPRSGGVNPPATPLDALLKVGLINGRVHAQWSDTLGPCVGTISDASTELASLSALNAIPTLPSVTDLSGVFKAPNLTEAQNNQLIAGLKELGGPLSTLGGVLGGSGTTGKGSLLSLPNTLSARSVVQLVDIPGSKNKAVRSTSTMQVAAIKILAGTPFEIIVKVVSQPTLQVTSTGDKATSRVAYTAPVFEVLQGGKSLGKLDAANPKLDIPVGIPLPGVDALPGLKDLPIIGGLLGDGSPLTDALDDGLKKLDLGVLRLSVAGLTQKGEEAKTPFTGYQLGASARMLDLQVLPTDALGLPNLPSALAQISLGEQVARAYAPEGGVVCGTATQNPQSPPPPAPQGKPKPPLAYTNAAYHAVPIFWTGTAMLLLGVVIVAALPRRNAAALPRRNAAALPRRNSRAD</sequence>
<feature type="compositionally biased region" description="Pro residues" evidence="1">
    <location>
        <begin position="480"/>
        <end position="492"/>
    </location>
</feature>
<evidence type="ECO:0000313" key="4">
    <source>
        <dbReference type="EMBL" id="MFC5286777.1"/>
    </source>
</evidence>
<keyword evidence="5" id="KW-1185">Reference proteome</keyword>
<accession>A0ABW0EIK2</accession>
<reference evidence="5" key="1">
    <citation type="journal article" date="2019" name="Int. J. Syst. Evol. Microbiol.">
        <title>The Global Catalogue of Microorganisms (GCM) 10K type strain sequencing project: providing services to taxonomists for standard genome sequencing and annotation.</title>
        <authorList>
            <consortium name="The Broad Institute Genomics Platform"/>
            <consortium name="The Broad Institute Genome Sequencing Center for Infectious Disease"/>
            <person name="Wu L."/>
            <person name="Ma J."/>
        </authorList>
    </citation>
    <scope>NUCLEOTIDE SEQUENCE [LARGE SCALE GENOMIC DNA]</scope>
    <source>
        <strain evidence="5">CCUG 59778</strain>
    </source>
</reference>
<feature type="region of interest" description="Disordered" evidence="1">
    <location>
        <begin position="472"/>
        <end position="492"/>
    </location>
</feature>
<feature type="chain" id="PRO_5046085480" evidence="3">
    <location>
        <begin position="25"/>
        <end position="549"/>
    </location>
</feature>
<name>A0ABW0EIK2_9PSEU</name>
<keyword evidence="2" id="KW-0812">Transmembrane</keyword>
<protein>
    <submittedName>
        <fullName evidence="4">Uncharacterized protein</fullName>
    </submittedName>
</protein>
<feature type="region of interest" description="Disordered" evidence="1">
    <location>
        <begin position="28"/>
        <end position="51"/>
    </location>
</feature>
<keyword evidence="2" id="KW-1133">Transmembrane helix</keyword>
<gene>
    <name evidence="4" type="ORF">ACFPM7_06915</name>
</gene>
<feature type="transmembrane region" description="Helical" evidence="2">
    <location>
        <begin position="507"/>
        <end position="526"/>
    </location>
</feature>
<organism evidence="4 5">
    <name type="scientific">Actinokineospora guangxiensis</name>
    <dbReference type="NCBI Taxonomy" id="1490288"/>
    <lineage>
        <taxon>Bacteria</taxon>
        <taxon>Bacillati</taxon>
        <taxon>Actinomycetota</taxon>
        <taxon>Actinomycetes</taxon>
        <taxon>Pseudonocardiales</taxon>
        <taxon>Pseudonocardiaceae</taxon>
        <taxon>Actinokineospora</taxon>
    </lineage>
</organism>
<dbReference type="EMBL" id="JBHSKF010000003">
    <property type="protein sequence ID" value="MFC5286777.1"/>
    <property type="molecule type" value="Genomic_DNA"/>
</dbReference>